<keyword evidence="9 11" id="KW-0472">Membrane</keyword>
<dbReference type="InterPro" id="IPR027417">
    <property type="entry name" value="P-loop_NTPase"/>
</dbReference>
<dbReference type="InterPro" id="IPR003593">
    <property type="entry name" value="AAA+_ATPase"/>
</dbReference>
<dbReference type="SMART" id="SM00382">
    <property type="entry name" value="AAA"/>
    <property type="match status" value="2"/>
</dbReference>
<dbReference type="EMBL" id="KF906268">
    <property type="protein sequence ID" value="AHK05633.1"/>
    <property type="molecule type" value="mRNA"/>
</dbReference>
<dbReference type="InterPro" id="IPR013525">
    <property type="entry name" value="ABC2_TM"/>
</dbReference>
<feature type="transmembrane region" description="Helical" evidence="11">
    <location>
        <begin position="1829"/>
        <end position="1853"/>
    </location>
</feature>
<dbReference type="PROSITE" id="PS50893">
    <property type="entry name" value="ABC_TRANSPORTER_2"/>
    <property type="match status" value="2"/>
</dbReference>
<keyword evidence="7 13" id="KW-0067">ATP-binding</keyword>
<name>A0A0A7AR98_TIGJA</name>
<dbReference type="FunFam" id="3.40.50.300:FF:001253">
    <property type="entry name" value="ATP-binding cassette protein subfamily A, member 10"/>
    <property type="match status" value="1"/>
</dbReference>
<feature type="compositionally biased region" description="Low complexity" evidence="10">
    <location>
        <begin position="2227"/>
        <end position="2239"/>
    </location>
</feature>
<dbReference type="GO" id="GO:0016887">
    <property type="term" value="F:ATP hydrolysis activity"/>
    <property type="evidence" value="ECO:0007669"/>
    <property type="project" value="InterPro"/>
</dbReference>
<evidence type="ECO:0000256" key="9">
    <source>
        <dbReference type="ARBA" id="ARBA00023136"/>
    </source>
</evidence>
<accession>A0A0A7AR98</accession>
<evidence type="ECO:0000256" key="2">
    <source>
        <dbReference type="ARBA" id="ARBA00008869"/>
    </source>
</evidence>
<evidence type="ECO:0000256" key="1">
    <source>
        <dbReference type="ARBA" id="ARBA00004141"/>
    </source>
</evidence>
<evidence type="ECO:0000259" key="12">
    <source>
        <dbReference type="PROSITE" id="PS50893"/>
    </source>
</evidence>
<reference evidence="13" key="1">
    <citation type="submission" date="2013-11" db="EMBL/GenBank/DDBJ databases">
        <title>The ABC transporter gene family of the intertidal copepod, Tigriopus japonicus.</title>
        <authorList>
            <person name="Rhee J.-S."/>
            <person name="Kim B.-M."/>
            <person name="Jeong C.-B."/>
            <person name="Lee J.-S."/>
        </authorList>
    </citation>
    <scope>NUCLEOTIDE SEQUENCE</scope>
</reference>
<keyword evidence="6" id="KW-0547">Nucleotide-binding</keyword>
<feature type="domain" description="ABC transporter" evidence="12">
    <location>
        <begin position="1894"/>
        <end position="2129"/>
    </location>
</feature>
<feature type="transmembrane region" description="Helical" evidence="11">
    <location>
        <begin position="2651"/>
        <end position="2677"/>
    </location>
</feature>
<evidence type="ECO:0000256" key="11">
    <source>
        <dbReference type="SAM" id="Phobius"/>
    </source>
</evidence>
<evidence type="ECO:0000256" key="6">
    <source>
        <dbReference type="ARBA" id="ARBA00022741"/>
    </source>
</evidence>
<evidence type="ECO:0000256" key="3">
    <source>
        <dbReference type="ARBA" id="ARBA00022448"/>
    </source>
</evidence>
<feature type="region of interest" description="Disordered" evidence="10">
    <location>
        <begin position="2222"/>
        <end position="2256"/>
    </location>
</feature>
<evidence type="ECO:0000256" key="5">
    <source>
        <dbReference type="ARBA" id="ARBA00022737"/>
    </source>
</evidence>
<comment type="subcellular location">
    <subcellularLocation>
        <location evidence="1">Membrane</location>
        <topology evidence="1">Multi-pass membrane protein</topology>
    </subcellularLocation>
</comment>
<dbReference type="GO" id="GO:0140359">
    <property type="term" value="F:ABC-type transporter activity"/>
    <property type="evidence" value="ECO:0007669"/>
    <property type="project" value="InterPro"/>
</dbReference>
<keyword evidence="8 11" id="KW-1133">Transmembrane helix</keyword>
<dbReference type="GO" id="GO:0005319">
    <property type="term" value="F:lipid transporter activity"/>
    <property type="evidence" value="ECO:0007669"/>
    <property type="project" value="TreeGrafter"/>
</dbReference>
<feature type="transmembrane region" description="Helical" evidence="11">
    <location>
        <begin position="2581"/>
        <end position="2606"/>
    </location>
</feature>
<feature type="transmembrane region" description="Helical" evidence="11">
    <location>
        <begin position="2697"/>
        <end position="2716"/>
    </location>
</feature>
<feature type="transmembrane region" description="Helical" evidence="11">
    <location>
        <begin position="25"/>
        <end position="48"/>
    </location>
</feature>
<evidence type="ECO:0000256" key="7">
    <source>
        <dbReference type="ARBA" id="ARBA00022840"/>
    </source>
</evidence>
<keyword evidence="4 11" id="KW-0812">Transmembrane</keyword>
<dbReference type="CDD" id="cd03263">
    <property type="entry name" value="ABC_subfamily_A"/>
    <property type="match status" value="2"/>
</dbReference>
<feature type="transmembrane region" description="Helical" evidence="11">
    <location>
        <begin position="1690"/>
        <end position="1712"/>
    </location>
</feature>
<evidence type="ECO:0000313" key="13">
    <source>
        <dbReference type="EMBL" id="AHK05633.1"/>
    </source>
</evidence>
<proteinExistence type="evidence at transcript level"/>
<feature type="transmembrane region" description="Helical" evidence="11">
    <location>
        <begin position="1753"/>
        <end position="1775"/>
    </location>
</feature>
<feature type="transmembrane region" description="Helical" evidence="11">
    <location>
        <begin position="2737"/>
        <end position="2759"/>
    </location>
</feature>
<feature type="compositionally biased region" description="Basic and acidic residues" evidence="10">
    <location>
        <begin position="2787"/>
        <end position="2800"/>
    </location>
</feature>
<dbReference type="Pfam" id="PF12698">
    <property type="entry name" value="ABC2_membrane_3"/>
    <property type="match status" value="2"/>
</dbReference>
<dbReference type="InterPro" id="IPR003439">
    <property type="entry name" value="ABC_transporter-like_ATP-bd"/>
</dbReference>
<dbReference type="InterPro" id="IPR026082">
    <property type="entry name" value="ABCA"/>
</dbReference>
<comment type="similarity">
    <text evidence="2">Belongs to the ABC transporter superfamily. ABCA family.</text>
</comment>
<evidence type="ECO:0000256" key="8">
    <source>
        <dbReference type="ARBA" id="ARBA00022989"/>
    </source>
</evidence>
<organism evidence="13">
    <name type="scientific">Tigriopus japonicus</name>
    <name type="common">Copepod</name>
    <dbReference type="NCBI Taxonomy" id="158387"/>
    <lineage>
        <taxon>Eukaryota</taxon>
        <taxon>Metazoa</taxon>
        <taxon>Ecdysozoa</taxon>
        <taxon>Arthropoda</taxon>
        <taxon>Crustacea</taxon>
        <taxon>Multicrustacea</taxon>
        <taxon>Hexanauplia</taxon>
        <taxon>Copepoda</taxon>
        <taxon>Harpacticoida</taxon>
        <taxon>Harpacticidae</taxon>
        <taxon>Tigriopus</taxon>
    </lineage>
</organism>
<evidence type="ECO:0000256" key="4">
    <source>
        <dbReference type="ARBA" id="ARBA00022692"/>
    </source>
</evidence>
<feature type="transmembrane region" description="Helical" evidence="11">
    <location>
        <begin position="2287"/>
        <end position="2308"/>
    </location>
</feature>
<keyword evidence="5" id="KW-0677">Repeat</keyword>
<feature type="region of interest" description="Disordered" evidence="10">
    <location>
        <begin position="2779"/>
        <end position="2807"/>
    </location>
</feature>
<dbReference type="GO" id="GO:0016020">
    <property type="term" value="C:membrane"/>
    <property type="evidence" value="ECO:0007669"/>
    <property type="project" value="UniProtKB-SubCell"/>
</dbReference>
<keyword evidence="3" id="KW-0813">Transport</keyword>
<dbReference type="Gene3D" id="3.40.50.300">
    <property type="entry name" value="P-loop containing nucleotide triphosphate hydrolases"/>
    <property type="match status" value="2"/>
</dbReference>
<sequence>MTASYWAQIKLNLWKSWLVRKRKPVLWTFEVLSPLIIVSIVALMHLGWGPSQLDTCYFRSRANPSAGNLPYLQSSLCNIINRCRPEDTFEDVPTYLGSKLPDLDQYGSPIFYDDNILAGIESLEVMVKILDGAAETFNTTFWQTVLDDQSKVREWFNEPERIADFLETQSQTMDQDLADFFLNSTLRLSTVINQIDLLGAQTTACNSELLSKYIITHDALAIQEFSDGLCNLSDDQVVDFIEVLHHNLDLDNIFRTIGHHVELLINYDVYAGLRDLATVEGSIVNITDIVGHVEPIFHFDFWMEEFTKLIRSILENENPYSWEIMDRWAELTLGIYLEPSFYEDILLYVNELTNALEEVNQDFYSDGQGNFAFFSEYKMSPDVMKEEARGPWESLAVALEHLIRNMLENEMKCANDIGLSCQQQQTSVNIAQSILKKGFLILSKGPSDVNAYDYLDYFLTGLVNEFESGYSFILSCILNFQPIIDTSIMTYSNVLVFGNYLRHGWPSLEQCSNEFEDYFHPPSFVDIESLSKTICSLNALIKGEIQWDSGIEDPLISTIVDMINGDVPRSNTTSDALVEKIELIISDGIGYPWPTWNSFEFDETIEVAETNLQDFTYYDIFELIQDLLNFAERLIGNDEFFNYTNATIATQNEVLKLAMEFTIDALENMDQEYIYISISDFLVGFDSLDEFVESVAETIPYVANSWSDLLLNEQFENITNGIYALVLDPEYNICQGNASIRDVWDFPIEADPFIDKFEAGVCDFDGVLDELNNSSFFQKLDNIWSTPNFQFEWAEAGERSEIFVSQVIELANASETRTVVIDYVDEDFNRAVLNFLDNAWVYWKGLFHSEFDILSGNVNSNQDVVHCLTIDLPCLNSQIGRFAKFVSRFISDFEAQTGFLSTLEQDGGYLYTRIVPQIVIVGSLRDFLQTDLTEDDLIVRLMGSGLSEDAALTMANSYLNLNRVYFASQNPGTLTQNTIEDNQKFARVFKFGNATIYERIHAEIERANVSQIALTLEEFISVDKVVTSIETMRRDQFEDFTWIKSFIGLSNGIVNDVKDLIFHVRYLIRTLANAEMEQDLIRSLLQILKQESIGEVLDSLFGLINGVELLIGNTKVSNHMDQIREALEGLEFIQALRGLQFQLEVQSLFDPWAMVEGHLEQELNITAQSVQSLAQSYLDLPKLVLGNSGHSNNTIIDYVCDSTLLDDYLDPPLDFSETDWDITDVSTGLCNMTAGQSLNLTIIMIEEIDIEDFLREFLSLSLSNILGPQNITESMGEKALNAFFEATTILSRDYMDDINHLVDSFEDLFNDTSMSALNFAGVVACGDPYNFNINLDIPGSNGDEDEDEGNEWVPPPIADQCTNFREALSKIKGGSIIWTTIASFFQGQIIYTPSNSFTDSLVKEMNISYYKEIEKFQKNVRVFLTIADRAEELSMISDDFAVYDFLIHSPVFKALINNLFPTFDLELLEDLNLLEIISSLVDYESVWKTVQTVRYAVECYHLDRFAPASSEEELERMALTQSNNQSFQAGIVFLGQAEDEDALYTEADETPKHVKYKIRMSRSSVPTTNQIKDTLWVPGPDDNYFLDLKYLRGFIQLQDLVDRAILSVTSQFTNSTDLSNMGVYTQQFPYPCFERDNYLSGVYTVQVMQICFFLGYAITLASTVRFQVWEKESQNLEVMQVMGMRRSIPWIVWLIISGATMILSSILLTILLKVSGVLPRTNPILLFALLLFYVLSLLGYCLILAVILNTALVATVVSVLLYIASFLPFVILLLVETNGLWLKIIANLFMSSSFSYGALYLTRYEQQAIGLHWDNMWASPLGDKDNWNFGIACCFVLLDAILYSVVAIFILWWQRKSWNNQKIENGTQGFSVPGENRTNEQRERNKVKDKIIGISMKNITKDFPMLKNKTKRAVNNLTMDLYEGEITVLLGDNGAGKSTTMKLLTGMESLTSGNIEICGYSYPDEWAQIQSKIGFCPQQSVLFPDLSTREHLQFYGKLKGIHNPVELETAVNDLIEAMNIGAAQHEPVRNLSEGNQRRVCISLAFIGGSKVVILDEPTSGVDPIARRYIWDLITRFKHERTILMTTHHLDEAEILSDRIAIIHKGELMTDGSLSSLKRQFGDGMKLTITWNNNPRLQETRNHLLSKFWSMLPNAKYYNNTVESNEQFFIPYSQHIMPKGLCQFLAILEKQIEQRQVVSFNLEGTTLEDIFLSFVMGSREHVNNPLNSSDTPSSRPTTSRWRQGPLSAPSTTEAPKHLGLRTGWPLVLGQARGLLYKRFKHSTRDWRFLMSSLGLPTLMVILTMFLALMRPSGESPPLLLTPSIFGENSNSFVSFSEESNLNSILQSLVSDPGLGTTCMADVPDLGLWTPCDPIMGEANFSTEYEGPGSKLTQCSCPSSYEWTCQLDSNSSLSRAPRMIMNTTDVIFDLTDQPSPSHWILNSHTQFIDKRFGGWSIGEPSPSSEVIGGTTENLIVWYNNKGVHAVPSYLNAIHNAMLRTTVAESEQDPTQFGITTYNHPLLLNAKEATTATIIQNVADIGIALMMLTSFSFVPSSFISYVITERIQREKQVQIVAGVSPLTYWCSTFIWDLGVILIYTIVTGIVFQIFKIGSYTDKSNFSAVLVLMFFFCTASASIVYCIEKWFSEPSLGQLTVLCSNVLLGILLLMIIILLDMLYAIKATMGLGRLRRFLNVIFRFAPAYSLGGGLLALATNYITGEVLESAMYDEDGYKPPFSFDVIGLNILILALETLFFFGLNLVVEYKLLADWCPWWTSPLPQVDSEMTQEDSDVKRERQRVESQQHHPFSYPNVQKPDLLRIKNLSKAFVNGNQTKLAVNNVSVGIKYGECFGWIGLNGAGKSTTFKVLTGEIQPSAGEYQLNPPDTLRGYCPQENALDPLLTVRETLQVYCQVRGLSPQDSKKAIDHSIVDLALDTQGNTMCKDLSGGTKRKVCAAVAFLGQPKLILMDEPTSGMDAGTKRQVWKIIQREVEKGTTVILTTHSMEECEQLCSRLTIMAEGQLKCIGSPQHVKKKFGQGYKVQLSFESLCLAQKALRVLRSMFNRITNVSQHYTNLSFNIQDMPQSEIFARIVPRQKALGITNLNVASTTLDEVFVGFATKPKKQSHEC</sequence>
<feature type="transmembrane region" description="Helical" evidence="11">
    <location>
        <begin position="2618"/>
        <end position="2639"/>
    </location>
</feature>
<dbReference type="SUPFAM" id="SSF52540">
    <property type="entry name" value="P-loop containing nucleoside triphosphate hydrolases"/>
    <property type="match status" value="2"/>
</dbReference>
<dbReference type="Pfam" id="PF00005">
    <property type="entry name" value="ABC_tran"/>
    <property type="match status" value="2"/>
</dbReference>
<dbReference type="PANTHER" id="PTHR19229">
    <property type="entry name" value="ATP-BINDING CASSETTE TRANSPORTER SUBFAMILY A ABCA"/>
    <property type="match status" value="1"/>
</dbReference>
<feature type="domain" description="ABC transporter" evidence="12">
    <location>
        <begin position="2815"/>
        <end position="3040"/>
    </location>
</feature>
<evidence type="ECO:0000256" key="10">
    <source>
        <dbReference type="SAM" id="MobiDB-lite"/>
    </source>
</evidence>
<dbReference type="FunFam" id="3.40.50.300:FF:000335">
    <property type="entry name" value="ATP binding cassette subfamily A member 5"/>
    <property type="match status" value="1"/>
</dbReference>
<feature type="transmembrane region" description="Helical" evidence="11">
    <location>
        <begin position="1724"/>
        <end position="1747"/>
    </location>
</feature>
<dbReference type="PANTHER" id="PTHR19229:SF36">
    <property type="entry name" value="ATP-BINDING CASSETTE SUB-FAMILY A MEMBER 2"/>
    <property type="match status" value="1"/>
</dbReference>
<protein>
    <submittedName>
        <fullName evidence="13">ATP-binding cassette transporter sub-family A member 13</fullName>
    </submittedName>
</protein>
<dbReference type="GO" id="GO:0005524">
    <property type="term" value="F:ATP binding"/>
    <property type="evidence" value="ECO:0007669"/>
    <property type="project" value="UniProtKB-KW"/>
</dbReference>
<feature type="transmembrane region" description="Helical" evidence="11">
    <location>
        <begin position="1780"/>
        <end position="1801"/>
    </location>
</feature>